<keyword evidence="4" id="KW-1185">Reference proteome</keyword>
<gene>
    <name evidence="3" type="ORF">COLO4_16867</name>
</gene>
<dbReference type="InterPro" id="IPR025315">
    <property type="entry name" value="DUF4220"/>
</dbReference>
<dbReference type="Proteomes" id="UP000187203">
    <property type="component" value="Unassembled WGS sequence"/>
</dbReference>
<keyword evidence="1" id="KW-1133">Transmembrane helix</keyword>
<proteinExistence type="predicted"/>
<feature type="transmembrane region" description="Helical" evidence="1">
    <location>
        <begin position="128"/>
        <end position="150"/>
    </location>
</feature>
<keyword evidence="1" id="KW-0472">Membrane</keyword>
<name>A0A1R3JF56_9ROSI</name>
<evidence type="ECO:0000313" key="3">
    <source>
        <dbReference type="EMBL" id="OMO93436.1"/>
    </source>
</evidence>
<evidence type="ECO:0000259" key="2">
    <source>
        <dbReference type="Pfam" id="PF13968"/>
    </source>
</evidence>
<dbReference type="PANTHER" id="PTHR31325">
    <property type="entry name" value="OS01G0798800 PROTEIN-RELATED"/>
    <property type="match status" value="1"/>
</dbReference>
<dbReference type="AlphaFoldDB" id="A0A1R3JF56"/>
<comment type="caution">
    <text evidence="3">The sequence shown here is derived from an EMBL/GenBank/DDBJ whole genome shotgun (WGS) entry which is preliminary data.</text>
</comment>
<dbReference type="OrthoDB" id="1689146at2759"/>
<dbReference type="STRING" id="93759.A0A1R3JF56"/>
<feature type="domain" description="DUF4220" evidence="2">
    <location>
        <begin position="21"/>
        <end position="219"/>
    </location>
</feature>
<organism evidence="3 4">
    <name type="scientific">Corchorus olitorius</name>
    <dbReference type="NCBI Taxonomy" id="93759"/>
    <lineage>
        <taxon>Eukaryota</taxon>
        <taxon>Viridiplantae</taxon>
        <taxon>Streptophyta</taxon>
        <taxon>Embryophyta</taxon>
        <taxon>Tracheophyta</taxon>
        <taxon>Spermatophyta</taxon>
        <taxon>Magnoliopsida</taxon>
        <taxon>eudicotyledons</taxon>
        <taxon>Gunneridae</taxon>
        <taxon>Pentapetalae</taxon>
        <taxon>rosids</taxon>
        <taxon>malvids</taxon>
        <taxon>Malvales</taxon>
        <taxon>Malvaceae</taxon>
        <taxon>Grewioideae</taxon>
        <taxon>Apeibeae</taxon>
        <taxon>Corchorus</taxon>
    </lineage>
</organism>
<evidence type="ECO:0000256" key="1">
    <source>
        <dbReference type="SAM" id="Phobius"/>
    </source>
</evidence>
<protein>
    <recommendedName>
        <fullName evidence="2">DUF4220 domain-containing protein</fullName>
    </recommendedName>
</protein>
<dbReference type="EMBL" id="AWUE01016262">
    <property type="protein sequence ID" value="OMO93436.1"/>
    <property type="molecule type" value="Genomic_DNA"/>
</dbReference>
<evidence type="ECO:0000313" key="4">
    <source>
        <dbReference type="Proteomes" id="UP000187203"/>
    </source>
</evidence>
<dbReference type="Pfam" id="PF13968">
    <property type="entry name" value="DUF4220"/>
    <property type="match status" value="1"/>
</dbReference>
<accession>A0A1R3JF56</accession>
<reference evidence="4" key="1">
    <citation type="submission" date="2013-09" db="EMBL/GenBank/DDBJ databases">
        <title>Corchorus olitorius genome sequencing.</title>
        <authorList>
            <person name="Alam M."/>
            <person name="Haque M.S."/>
            <person name="Islam M.S."/>
            <person name="Emdad E.M."/>
            <person name="Islam M.M."/>
            <person name="Ahmed B."/>
            <person name="Halim A."/>
            <person name="Hossen Q.M.M."/>
            <person name="Hossain M.Z."/>
            <person name="Ahmed R."/>
            <person name="Khan M.M."/>
            <person name="Islam R."/>
            <person name="Rashid M.M."/>
            <person name="Khan S.A."/>
            <person name="Rahman M.S."/>
            <person name="Alam M."/>
            <person name="Yahiya A.S."/>
            <person name="Khan M.S."/>
            <person name="Azam M.S."/>
            <person name="Haque T."/>
            <person name="Lashkar M.Z.H."/>
            <person name="Akhand A.I."/>
            <person name="Morshed G."/>
            <person name="Roy S."/>
            <person name="Uddin K.S."/>
            <person name="Rabeya T."/>
            <person name="Hossain A.S."/>
            <person name="Chowdhury A."/>
            <person name="Snigdha A.R."/>
            <person name="Mortoza M.S."/>
            <person name="Matin S.A."/>
            <person name="Hoque S.M.E."/>
            <person name="Islam M.K."/>
            <person name="Roy D.K."/>
            <person name="Haider R."/>
            <person name="Moosa M.M."/>
            <person name="Elias S.M."/>
            <person name="Hasan A.M."/>
            <person name="Jahan S."/>
            <person name="Shafiuddin M."/>
            <person name="Mahmood N."/>
            <person name="Shommy N.S."/>
        </authorList>
    </citation>
    <scope>NUCLEOTIDE SEQUENCE [LARGE SCALE GENOMIC DNA]</scope>
    <source>
        <strain evidence="4">cv. O-4</strain>
    </source>
</reference>
<sequence>MIMVPEPDKEARATDMPVKKGGLNDLEVVHYAYKYFQIFKGLVVDNIFSFRERNESREFFKERKAEDALRVIEVELNFIYEVLYTKVQVVHSIWGYVFRVIAFGSILASLGVFHFVTEKNGLNQFDVGVTYTLLLGAIILDVIAFFMLIFSDWTFASIKDPDSDKGIIAMIFKSFLHFKRPWWRIPVCENGCHEHNVLATPILFRRWSGSLASYNLISYCLKSHPSRIHKFIRWPRVISQKLGIGWCYKIVVGVIKAALIAVKRFLSCLINILFFIKGKLIAFIDFVVQKIMLNIPGLRYIIEKISVAFVYVRTYIMGSMGINDLLDQILYVYREPFTKELWEFIFEELKNKADYADDPEAAKRISAARGEWVLTDSDTKIDRSSLLQYFVGGLHFW</sequence>
<keyword evidence="1" id="KW-0812">Transmembrane</keyword>
<feature type="transmembrane region" description="Helical" evidence="1">
    <location>
        <begin position="268"/>
        <end position="288"/>
    </location>
</feature>
<feature type="transmembrane region" description="Helical" evidence="1">
    <location>
        <begin position="96"/>
        <end position="116"/>
    </location>
</feature>